<feature type="transmembrane region" description="Helical" evidence="5">
    <location>
        <begin position="44"/>
        <end position="69"/>
    </location>
</feature>
<comment type="caution">
    <text evidence="7">The sequence shown here is derived from an EMBL/GenBank/DDBJ whole genome shotgun (WGS) entry which is preliminary data.</text>
</comment>
<keyword evidence="8" id="KW-1185">Reference proteome</keyword>
<organism evidence="7 8">
    <name type="scientific">Mesopusillimonas faecipullorum</name>
    <dbReference type="NCBI Taxonomy" id="2755040"/>
    <lineage>
        <taxon>Bacteria</taxon>
        <taxon>Pseudomonadati</taxon>
        <taxon>Pseudomonadota</taxon>
        <taxon>Betaproteobacteria</taxon>
        <taxon>Burkholderiales</taxon>
        <taxon>Alcaligenaceae</taxon>
        <taxon>Mesopusillimonas</taxon>
    </lineage>
</organism>
<keyword evidence="4 5" id="KW-0472">Membrane</keyword>
<evidence type="ECO:0000313" key="8">
    <source>
        <dbReference type="Proteomes" id="UP000776983"/>
    </source>
</evidence>
<comment type="subcellular location">
    <subcellularLocation>
        <location evidence="1">Endomembrane system</location>
        <topology evidence="1">Multi-pass membrane protein</topology>
    </subcellularLocation>
</comment>
<sequence length="115" mass="12447">MSKPAAPHRAHPRDVGLQAERTSLAWRRTALALLLNTLVLARSAYLSSSIMLAALSFILLFGTLTVFLYSRRREYVMIRDPQPPSAVPQAVALLTGLALAASFVGVLAVLHSPPQ</sequence>
<feature type="domain" description="DUF202" evidence="6">
    <location>
        <begin position="14"/>
        <end position="74"/>
    </location>
</feature>
<feature type="transmembrane region" description="Helical" evidence="5">
    <location>
        <begin position="90"/>
        <end position="110"/>
    </location>
</feature>
<dbReference type="Proteomes" id="UP000776983">
    <property type="component" value="Unassembled WGS sequence"/>
</dbReference>
<keyword evidence="2 5" id="KW-0812">Transmembrane</keyword>
<dbReference type="InterPro" id="IPR003807">
    <property type="entry name" value="DUF202"/>
</dbReference>
<keyword evidence="3 5" id="KW-1133">Transmembrane helix</keyword>
<evidence type="ECO:0000256" key="3">
    <source>
        <dbReference type="ARBA" id="ARBA00022989"/>
    </source>
</evidence>
<dbReference type="Pfam" id="PF02656">
    <property type="entry name" value="DUF202"/>
    <property type="match status" value="1"/>
</dbReference>
<evidence type="ECO:0000256" key="2">
    <source>
        <dbReference type="ARBA" id="ARBA00022692"/>
    </source>
</evidence>
<name>A0ABS8CCH8_9BURK</name>
<evidence type="ECO:0000259" key="6">
    <source>
        <dbReference type="Pfam" id="PF02656"/>
    </source>
</evidence>
<evidence type="ECO:0000256" key="5">
    <source>
        <dbReference type="SAM" id="Phobius"/>
    </source>
</evidence>
<evidence type="ECO:0000256" key="4">
    <source>
        <dbReference type="ARBA" id="ARBA00023136"/>
    </source>
</evidence>
<evidence type="ECO:0000313" key="7">
    <source>
        <dbReference type="EMBL" id="MCB5363544.1"/>
    </source>
</evidence>
<evidence type="ECO:0000256" key="1">
    <source>
        <dbReference type="ARBA" id="ARBA00004127"/>
    </source>
</evidence>
<accession>A0ABS8CCH8</accession>
<reference evidence="7 8" key="1">
    <citation type="submission" date="2020-07" db="EMBL/GenBank/DDBJ databases">
        <title>Pusillimonas sp. nov., isolated from poultry manure in Taiwan.</title>
        <authorList>
            <person name="Lin S.-Y."/>
            <person name="Tang Y.-S."/>
            <person name="Young C.-C."/>
        </authorList>
    </citation>
    <scope>NUCLEOTIDE SEQUENCE [LARGE SCALE GENOMIC DNA]</scope>
    <source>
        <strain evidence="7 8">CC-YST705</strain>
    </source>
</reference>
<proteinExistence type="predicted"/>
<dbReference type="EMBL" id="JACDXW010000003">
    <property type="protein sequence ID" value="MCB5363544.1"/>
    <property type="molecule type" value="Genomic_DNA"/>
</dbReference>
<gene>
    <name evidence="7" type="ORF">H0484_07255</name>
</gene>
<dbReference type="RefSeq" id="WP_226953888.1">
    <property type="nucleotide sequence ID" value="NZ_JACDXW010000003.1"/>
</dbReference>
<protein>
    <submittedName>
        <fullName evidence="7">DUF202 domain-containing protein</fullName>
    </submittedName>
</protein>